<name>A0ABR0K227_9EURO</name>
<protein>
    <submittedName>
        <fullName evidence="3">Uncharacterized protein</fullName>
    </submittedName>
</protein>
<evidence type="ECO:0000256" key="2">
    <source>
        <dbReference type="SAM" id="Phobius"/>
    </source>
</evidence>
<keyword evidence="4" id="KW-1185">Reference proteome</keyword>
<sequence length="299" mass="33506">MSNNTLPLVTTALIIFAVLFVVSGLLVTFCQYLRYHYRAKLNDAEKGRTNSKPTPEEPPRRQPRDRTSGRPQPPTISHTPGWGMNRKYDTKPLPLRPPTPGPTASAAPRRVGPNSVRFGLGVYSDLRAPPPNPPTVEQSYFSSDEEEDNDGKQEDEKDIRGVKRWFPPKPSQSRASRLPSPLQDAKTRRVSSQRPQVAKSALRLSQRVSQLHWPQPRKHIETADVPIVSTPHDLRIDPLPLPTASRMLGSPFHYRARQSADKRETVIGPGEPQRRVSGEPLEPSREPLAPQDSEQSNVI</sequence>
<dbReference type="EMBL" id="JAVRRG010000127">
    <property type="protein sequence ID" value="KAK5082542.1"/>
    <property type="molecule type" value="Genomic_DNA"/>
</dbReference>
<feature type="compositionally biased region" description="Basic and acidic residues" evidence="1">
    <location>
        <begin position="150"/>
        <end position="161"/>
    </location>
</feature>
<evidence type="ECO:0000313" key="3">
    <source>
        <dbReference type="EMBL" id="KAK5082542.1"/>
    </source>
</evidence>
<evidence type="ECO:0000313" key="4">
    <source>
        <dbReference type="Proteomes" id="UP001345013"/>
    </source>
</evidence>
<organism evidence="3 4">
    <name type="scientific">Lithohypha guttulata</name>
    <dbReference type="NCBI Taxonomy" id="1690604"/>
    <lineage>
        <taxon>Eukaryota</taxon>
        <taxon>Fungi</taxon>
        <taxon>Dikarya</taxon>
        <taxon>Ascomycota</taxon>
        <taxon>Pezizomycotina</taxon>
        <taxon>Eurotiomycetes</taxon>
        <taxon>Chaetothyriomycetidae</taxon>
        <taxon>Chaetothyriales</taxon>
        <taxon>Trichomeriaceae</taxon>
        <taxon>Lithohypha</taxon>
    </lineage>
</organism>
<keyword evidence="2" id="KW-1133">Transmembrane helix</keyword>
<reference evidence="3 4" key="1">
    <citation type="submission" date="2023-08" db="EMBL/GenBank/DDBJ databases">
        <title>Black Yeasts Isolated from many extreme environments.</title>
        <authorList>
            <person name="Coleine C."/>
            <person name="Stajich J.E."/>
            <person name="Selbmann L."/>
        </authorList>
    </citation>
    <scope>NUCLEOTIDE SEQUENCE [LARGE SCALE GENOMIC DNA]</scope>
    <source>
        <strain evidence="3 4">CCFEE 5885</strain>
    </source>
</reference>
<feature type="transmembrane region" description="Helical" evidence="2">
    <location>
        <begin position="6"/>
        <end position="30"/>
    </location>
</feature>
<feature type="region of interest" description="Disordered" evidence="1">
    <location>
        <begin position="45"/>
        <end position="217"/>
    </location>
</feature>
<accession>A0ABR0K227</accession>
<keyword evidence="2" id="KW-0812">Transmembrane</keyword>
<dbReference type="Proteomes" id="UP001345013">
    <property type="component" value="Unassembled WGS sequence"/>
</dbReference>
<comment type="caution">
    <text evidence="3">The sequence shown here is derived from an EMBL/GenBank/DDBJ whole genome shotgun (WGS) entry which is preliminary data.</text>
</comment>
<keyword evidence="2" id="KW-0472">Membrane</keyword>
<proteinExistence type="predicted"/>
<feature type="compositionally biased region" description="Basic and acidic residues" evidence="1">
    <location>
        <begin position="272"/>
        <end position="285"/>
    </location>
</feature>
<gene>
    <name evidence="3" type="ORF">LTR24_007917</name>
</gene>
<feature type="region of interest" description="Disordered" evidence="1">
    <location>
        <begin position="241"/>
        <end position="299"/>
    </location>
</feature>
<feature type="compositionally biased region" description="Basic and acidic residues" evidence="1">
    <location>
        <begin position="45"/>
        <end position="68"/>
    </location>
</feature>
<evidence type="ECO:0000256" key="1">
    <source>
        <dbReference type="SAM" id="MobiDB-lite"/>
    </source>
</evidence>